<dbReference type="Proteomes" id="UP000604001">
    <property type="component" value="Unassembled WGS sequence"/>
</dbReference>
<evidence type="ECO:0000256" key="2">
    <source>
        <dbReference type="ARBA" id="ARBA00022448"/>
    </source>
</evidence>
<keyword evidence="4 8" id="KW-0249">Electron transport</keyword>
<evidence type="ECO:0000313" key="10">
    <source>
        <dbReference type="Proteomes" id="UP000604001"/>
    </source>
</evidence>
<organism evidence="9 10">
    <name type="scientific">Nocardioides deserti</name>
    <dbReference type="NCBI Taxonomy" id="1588644"/>
    <lineage>
        <taxon>Bacteria</taxon>
        <taxon>Bacillati</taxon>
        <taxon>Actinomycetota</taxon>
        <taxon>Actinomycetes</taxon>
        <taxon>Propionibacteriales</taxon>
        <taxon>Nocardioidaceae</taxon>
        <taxon>Nocardioides</taxon>
    </lineage>
</organism>
<sequence length="73" mass="7639">MRVSVDLARCDRNGLCVMAAPEVFQLDSGGLRFIEEPDEELRPDVEDAVASCPAGAIALLDITTPPASASGHA</sequence>
<dbReference type="SUPFAM" id="SSF54862">
    <property type="entry name" value="4Fe-4S ferredoxins"/>
    <property type="match status" value="1"/>
</dbReference>
<dbReference type="PANTHER" id="PTHR36923:SF3">
    <property type="entry name" value="FERREDOXIN"/>
    <property type="match status" value="1"/>
</dbReference>
<reference evidence="9 10" key="1">
    <citation type="submission" date="2020-08" db="EMBL/GenBank/DDBJ databases">
        <title>novel species in genus Nocardioides.</title>
        <authorList>
            <person name="Zhang G."/>
        </authorList>
    </citation>
    <scope>NUCLEOTIDE SEQUENCE [LARGE SCALE GENOMIC DNA]</scope>
    <source>
        <strain evidence="9 10">SC8A-24</strain>
    </source>
</reference>
<comment type="function">
    <text evidence="8">Ferredoxins are iron-sulfur proteins that transfer electrons in a wide variety of metabolic reactions.</text>
</comment>
<dbReference type="EMBL" id="JACMYC010000002">
    <property type="protein sequence ID" value="MBC2959373.1"/>
    <property type="molecule type" value="Genomic_DNA"/>
</dbReference>
<dbReference type="InterPro" id="IPR001080">
    <property type="entry name" value="3Fe4S_ferredoxin"/>
</dbReference>
<evidence type="ECO:0000256" key="7">
    <source>
        <dbReference type="ARBA" id="ARBA00023291"/>
    </source>
</evidence>
<evidence type="ECO:0000256" key="1">
    <source>
        <dbReference type="ARBA" id="ARBA00001927"/>
    </source>
</evidence>
<dbReference type="Gene3D" id="3.30.70.20">
    <property type="match status" value="1"/>
</dbReference>
<keyword evidence="7" id="KW-0003">3Fe-4S</keyword>
<dbReference type="PRINTS" id="PR00352">
    <property type="entry name" value="3FE4SFRDOXIN"/>
</dbReference>
<dbReference type="RefSeq" id="WP_186344669.1">
    <property type="nucleotide sequence ID" value="NZ_BMMR01000002.1"/>
</dbReference>
<comment type="caution">
    <text evidence="9">The sequence shown here is derived from an EMBL/GenBank/DDBJ whole genome shotgun (WGS) entry which is preliminary data.</text>
</comment>
<keyword evidence="2 8" id="KW-0813">Transport</keyword>
<keyword evidence="5 8" id="KW-0408">Iron</keyword>
<keyword evidence="6 8" id="KW-0411">Iron-sulfur</keyword>
<dbReference type="PANTHER" id="PTHR36923">
    <property type="entry name" value="FERREDOXIN"/>
    <property type="match status" value="1"/>
</dbReference>
<evidence type="ECO:0000313" key="9">
    <source>
        <dbReference type="EMBL" id="MBC2959373.1"/>
    </source>
</evidence>
<evidence type="ECO:0000256" key="8">
    <source>
        <dbReference type="RuleBase" id="RU368020"/>
    </source>
</evidence>
<keyword evidence="3 8" id="KW-0479">Metal-binding</keyword>
<evidence type="ECO:0000256" key="3">
    <source>
        <dbReference type="ARBA" id="ARBA00022723"/>
    </source>
</evidence>
<evidence type="ECO:0000256" key="6">
    <source>
        <dbReference type="ARBA" id="ARBA00023014"/>
    </source>
</evidence>
<protein>
    <recommendedName>
        <fullName evidence="8">Ferredoxin</fullName>
    </recommendedName>
</protein>
<dbReference type="InterPro" id="IPR051269">
    <property type="entry name" value="Fe-S_cluster_ET"/>
</dbReference>
<keyword evidence="10" id="KW-1185">Reference proteome</keyword>
<evidence type="ECO:0000256" key="4">
    <source>
        <dbReference type="ARBA" id="ARBA00022982"/>
    </source>
</evidence>
<dbReference type="Pfam" id="PF13459">
    <property type="entry name" value="Fer4_15"/>
    <property type="match status" value="1"/>
</dbReference>
<proteinExistence type="predicted"/>
<comment type="cofactor">
    <cofactor evidence="1">
        <name>[3Fe-4S] cluster</name>
        <dbReference type="ChEBI" id="CHEBI:21137"/>
    </cofactor>
</comment>
<evidence type="ECO:0000256" key="5">
    <source>
        <dbReference type="ARBA" id="ARBA00023004"/>
    </source>
</evidence>
<name>A0ABR6U5C9_9ACTN</name>
<accession>A0ABR6U5C9</accession>
<gene>
    <name evidence="9" type="ORF">H7344_03570</name>
</gene>